<dbReference type="Proteomes" id="UP001303046">
    <property type="component" value="Unassembled WGS sequence"/>
</dbReference>
<reference evidence="1 2" key="1">
    <citation type="submission" date="2023-08" db="EMBL/GenBank/DDBJ databases">
        <title>A Necator americanus chromosomal reference genome.</title>
        <authorList>
            <person name="Ilik V."/>
            <person name="Petrzelkova K.J."/>
            <person name="Pardy F."/>
            <person name="Fuh T."/>
            <person name="Niatou-Singa F.S."/>
            <person name="Gouil Q."/>
            <person name="Baker L."/>
            <person name="Ritchie M.E."/>
            <person name="Jex A.R."/>
            <person name="Gazzola D."/>
            <person name="Li H."/>
            <person name="Toshio Fujiwara R."/>
            <person name="Zhan B."/>
            <person name="Aroian R.V."/>
            <person name="Pafco B."/>
            <person name="Schwarz E.M."/>
        </authorList>
    </citation>
    <scope>NUCLEOTIDE SEQUENCE [LARGE SCALE GENOMIC DNA]</scope>
    <source>
        <strain evidence="1 2">Aroian</strain>
        <tissue evidence="1">Whole animal</tissue>
    </source>
</reference>
<proteinExistence type="predicted"/>
<organism evidence="1 2">
    <name type="scientific">Necator americanus</name>
    <name type="common">Human hookworm</name>
    <dbReference type="NCBI Taxonomy" id="51031"/>
    <lineage>
        <taxon>Eukaryota</taxon>
        <taxon>Metazoa</taxon>
        <taxon>Ecdysozoa</taxon>
        <taxon>Nematoda</taxon>
        <taxon>Chromadorea</taxon>
        <taxon>Rhabditida</taxon>
        <taxon>Rhabditina</taxon>
        <taxon>Rhabditomorpha</taxon>
        <taxon>Strongyloidea</taxon>
        <taxon>Ancylostomatidae</taxon>
        <taxon>Bunostominae</taxon>
        <taxon>Necator</taxon>
    </lineage>
</organism>
<evidence type="ECO:0000313" key="2">
    <source>
        <dbReference type="Proteomes" id="UP001303046"/>
    </source>
</evidence>
<protein>
    <submittedName>
        <fullName evidence="1">Uncharacterized protein</fullName>
    </submittedName>
</protein>
<dbReference type="EMBL" id="JAVFWL010000006">
    <property type="protein sequence ID" value="KAK6766408.1"/>
    <property type="molecule type" value="Genomic_DNA"/>
</dbReference>
<gene>
    <name evidence="1" type="primary">Necator_chrX.g26152</name>
    <name evidence="1" type="ORF">RB195_025986</name>
</gene>
<name>A0ABR1EUX0_NECAM</name>
<accession>A0ABR1EUX0</accession>
<keyword evidence="2" id="KW-1185">Reference proteome</keyword>
<sequence length="78" mass="9118">MCLYSFCTIKFLINHTFSAYNRPAQLSPEIPVLKLEKHNRRRCINKYLNSRYSHCLGTSPPLAMPICMTAMSSFFYSY</sequence>
<evidence type="ECO:0000313" key="1">
    <source>
        <dbReference type="EMBL" id="KAK6766408.1"/>
    </source>
</evidence>
<comment type="caution">
    <text evidence="1">The sequence shown here is derived from an EMBL/GenBank/DDBJ whole genome shotgun (WGS) entry which is preliminary data.</text>
</comment>